<feature type="compositionally biased region" description="Low complexity" evidence="3">
    <location>
        <begin position="130"/>
        <end position="150"/>
    </location>
</feature>
<reference evidence="4 5" key="1">
    <citation type="journal article" date="2019" name="Appl. Microbiol. Biotechnol.">
        <title>Differential efficiency of wild type rhizogenic strains for rol gene transformation of plants.</title>
        <authorList>
            <person name="Desmet S."/>
            <person name="De Keyser E."/>
            <person name="Van Vaerenbergh J."/>
            <person name="Baeyen S."/>
            <person name="Van Huylenbroeck J."/>
            <person name="Geelen D."/>
            <person name="Dhooghe E."/>
        </authorList>
    </citation>
    <scope>NUCLEOTIDE SEQUENCE [LARGE SCALE GENOMIC DNA]</scope>
    <source>
        <strain evidence="4 5">MAFF210266</strain>
    </source>
</reference>
<comment type="similarity">
    <text evidence="2">Belongs to the methyl-accepting chemotaxis (MCP) protein family.</text>
</comment>
<accession>A0A546XRI2</accession>
<dbReference type="PANTHER" id="PTHR43531:SF11">
    <property type="entry name" value="METHYL-ACCEPTING CHEMOTAXIS PROTEIN 3"/>
    <property type="match status" value="1"/>
</dbReference>
<dbReference type="SUPFAM" id="SSF58104">
    <property type="entry name" value="Methyl-accepting chemotaxis protein (MCP) signaling domain"/>
    <property type="match status" value="1"/>
</dbReference>
<dbReference type="PANTHER" id="PTHR43531">
    <property type="entry name" value="PROTEIN ICFG"/>
    <property type="match status" value="1"/>
</dbReference>
<dbReference type="AlphaFoldDB" id="A0A546XRI2"/>
<evidence type="ECO:0000313" key="4">
    <source>
        <dbReference type="EMBL" id="TRB03347.1"/>
    </source>
</evidence>
<dbReference type="Proteomes" id="UP000317023">
    <property type="component" value="Unassembled WGS sequence"/>
</dbReference>
<evidence type="ECO:0000313" key="5">
    <source>
        <dbReference type="Proteomes" id="UP000317023"/>
    </source>
</evidence>
<proteinExistence type="inferred from homology"/>
<dbReference type="GO" id="GO:0006935">
    <property type="term" value="P:chemotaxis"/>
    <property type="evidence" value="ECO:0007669"/>
    <property type="project" value="UniProtKB-KW"/>
</dbReference>
<evidence type="ECO:0000256" key="3">
    <source>
        <dbReference type="SAM" id="MobiDB-lite"/>
    </source>
</evidence>
<dbReference type="Gene3D" id="1.10.287.950">
    <property type="entry name" value="Methyl-accepting chemotaxis protein"/>
    <property type="match status" value="1"/>
</dbReference>
<keyword evidence="1" id="KW-0145">Chemotaxis</keyword>
<sequence length="248" mass="26826">MFSPPPTDNDVTNHVARLNSRDTNIAPLCGFRSYCRNDSGKLHDRLLELDCTLCDHTLAERWAQFTPAEVQSGVKLASETGQVLKTIEGYIVTVNHHADSSATSAREQSVRLADVNTAVNLMDQMTQQNAAMAEESNAASASLAGEGTASRSRRPVRPPARFASPARRMASGVTKAFAGKAAVKQVAWEEFRVALPDPNGEPFALGVIPRGSPTEREGSVRTALGDRASRFILAQGSKRFLPNSRRPP</sequence>
<comment type="caution">
    <text evidence="4">The sequence shown here is derived from an EMBL/GenBank/DDBJ whole genome shotgun (WGS) entry which is preliminary data.</text>
</comment>
<dbReference type="InterPro" id="IPR051310">
    <property type="entry name" value="MCP_chemotaxis"/>
</dbReference>
<name>A0A546XRI2_AGRTU</name>
<protein>
    <submittedName>
        <fullName evidence="4">Uncharacterized protein</fullName>
    </submittedName>
</protein>
<dbReference type="EMBL" id="SGOE01000009">
    <property type="protein sequence ID" value="TRB03347.1"/>
    <property type="molecule type" value="Genomic_DNA"/>
</dbReference>
<evidence type="ECO:0000256" key="1">
    <source>
        <dbReference type="ARBA" id="ARBA00022500"/>
    </source>
</evidence>
<gene>
    <name evidence="4" type="ORF">EXN61_23765</name>
</gene>
<evidence type="ECO:0000256" key="2">
    <source>
        <dbReference type="ARBA" id="ARBA00029447"/>
    </source>
</evidence>
<feature type="region of interest" description="Disordered" evidence="3">
    <location>
        <begin position="129"/>
        <end position="162"/>
    </location>
</feature>
<organism evidence="4 5">
    <name type="scientific">Agrobacterium tumefaciens</name>
    <dbReference type="NCBI Taxonomy" id="358"/>
    <lineage>
        <taxon>Bacteria</taxon>
        <taxon>Pseudomonadati</taxon>
        <taxon>Pseudomonadota</taxon>
        <taxon>Alphaproteobacteria</taxon>
        <taxon>Hyphomicrobiales</taxon>
        <taxon>Rhizobiaceae</taxon>
        <taxon>Rhizobium/Agrobacterium group</taxon>
        <taxon>Agrobacterium</taxon>
        <taxon>Agrobacterium tumefaciens complex</taxon>
    </lineage>
</organism>